<dbReference type="EMBL" id="JAAZSR010000077">
    <property type="protein sequence ID" value="NKX50290.1"/>
    <property type="molecule type" value="Genomic_DNA"/>
</dbReference>
<proteinExistence type="predicted"/>
<gene>
    <name evidence="2" type="ORF">HER39_06845</name>
</gene>
<organism evidence="2 3">
    <name type="scientific">Arthrobacter deserti</name>
    <dbReference type="NCBI Taxonomy" id="1742687"/>
    <lineage>
        <taxon>Bacteria</taxon>
        <taxon>Bacillati</taxon>
        <taxon>Actinomycetota</taxon>
        <taxon>Actinomycetes</taxon>
        <taxon>Micrococcales</taxon>
        <taxon>Micrococcaceae</taxon>
        <taxon>Arthrobacter</taxon>
    </lineage>
</organism>
<feature type="region of interest" description="Disordered" evidence="1">
    <location>
        <begin position="1"/>
        <end position="22"/>
    </location>
</feature>
<feature type="region of interest" description="Disordered" evidence="1">
    <location>
        <begin position="35"/>
        <end position="57"/>
    </location>
</feature>
<feature type="region of interest" description="Disordered" evidence="1">
    <location>
        <begin position="163"/>
        <end position="268"/>
    </location>
</feature>
<name>A0ABX1JLV9_9MICC</name>
<dbReference type="Proteomes" id="UP000523795">
    <property type="component" value="Unassembled WGS sequence"/>
</dbReference>
<accession>A0ABX1JLV9</accession>
<evidence type="ECO:0000256" key="1">
    <source>
        <dbReference type="SAM" id="MobiDB-lite"/>
    </source>
</evidence>
<reference evidence="2 3" key="1">
    <citation type="submission" date="2020-04" db="EMBL/GenBank/DDBJ databases">
        <authorList>
            <person name="Liu S."/>
        </authorList>
    </citation>
    <scope>NUCLEOTIDE SEQUENCE [LARGE SCALE GENOMIC DNA]</scope>
    <source>
        <strain evidence="2 3">CGMCC 1.15091</strain>
    </source>
</reference>
<feature type="compositionally biased region" description="Basic and acidic residues" evidence="1">
    <location>
        <begin position="170"/>
        <end position="181"/>
    </location>
</feature>
<evidence type="ECO:0000313" key="3">
    <source>
        <dbReference type="Proteomes" id="UP000523795"/>
    </source>
</evidence>
<evidence type="ECO:0000313" key="2">
    <source>
        <dbReference type="EMBL" id="NKX50290.1"/>
    </source>
</evidence>
<sequence>MVRMEGFDQGGSGQQPADASSCAVPVGVWGDSGAVPGTAGNLPQGTGTAGLPAGGSAAGHPLDSGNGYLLDPLAGSPEVLSAYSGTVATGSDGTARVELPGYCGALNRDFRYQLTVIGQFARAIIAEEVEDNAFTIRTDGPHDKVCWQVTGVHQGAWTAVRQAAAGADGEPGRSLHPEQHGASRGSGVPGGPGPAPEPHAVPVPVEPRAGGRRQLLLQDDPVDDGELRQLLSGARDGAEASAAAARARLKEQWGKAQEDLPEHPPGRP</sequence>
<comment type="caution">
    <text evidence="2">The sequence shown here is derived from an EMBL/GenBank/DDBJ whole genome shotgun (WGS) entry which is preliminary data.</text>
</comment>
<feature type="compositionally biased region" description="Pro residues" evidence="1">
    <location>
        <begin position="191"/>
        <end position="205"/>
    </location>
</feature>
<keyword evidence="3" id="KW-1185">Reference proteome</keyword>
<feature type="compositionally biased region" description="Basic and acidic residues" evidence="1">
    <location>
        <begin position="248"/>
        <end position="268"/>
    </location>
</feature>
<protein>
    <submittedName>
        <fullName evidence="2">Uncharacterized protein</fullName>
    </submittedName>
</protein>